<dbReference type="SUPFAM" id="SSF89155">
    <property type="entry name" value="TorD-like"/>
    <property type="match status" value="1"/>
</dbReference>
<comment type="caution">
    <text evidence="2">The sequence shown here is derived from an EMBL/GenBank/DDBJ whole genome shotgun (WGS) entry which is preliminary data.</text>
</comment>
<dbReference type="PANTHER" id="PTHR34227:SF1">
    <property type="entry name" value="DIMETHYL SULFOXIDE REDUCTASE CHAPERONE-RELATED"/>
    <property type="match status" value="1"/>
</dbReference>
<dbReference type="PANTHER" id="PTHR34227">
    <property type="entry name" value="CHAPERONE PROTEIN YCDY"/>
    <property type="match status" value="1"/>
</dbReference>
<dbReference type="Pfam" id="PF02613">
    <property type="entry name" value="Nitrate_red_del"/>
    <property type="match status" value="1"/>
</dbReference>
<gene>
    <name evidence="2" type="ORF">CM19_11085</name>
</gene>
<dbReference type="EMBL" id="JFZT01000057">
    <property type="protein sequence ID" value="EZQ02013.1"/>
    <property type="molecule type" value="Genomic_DNA"/>
</dbReference>
<proteinExistence type="predicted"/>
<dbReference type="Gene3D" id="1.10.3480.10">
    <property type="entry name" value="TorD-like"/>
    <property type="match status" value="1"/>
</dbReference>
<dbReference type="InterPro" id="IPR050289">
    <property type="entry name" value="TorD/DmsD_chaperones"/>
</dbReference>
<protein>
    <submittedName>
        <fullName evidence="2">Dehydrogenase</fullName>
    </submittedName>
</protein>
<keyword evidence="1" id="KW-0143">Chaperone</keyword>
<keyword evidence="3" id="KW-1185">Reference proteome</keyword>
<name>A0A031LM90_9CREN</name>
<dbReference type="RefSeq" id="WP_048100402.1">
    <property type="nucleotide sequence ID" value="NZ_JFZT01000057.1"/>
</dbReference>
<evidence type="ECO:0000313" key="3">
    <source>
        <dbReference type="Proteomes" id="UP000024332"/>
    </source>
</evidence>
<dbReference type="OrthoDB" id="320758at2157"/>
<dbReference type="AlphaFoldDB" id="A0A031LM90"/>
<reference evidence="2 3" key="1">
    <citation type="submission" date="2014-03" db="EMBL/GenBank/DDBJ databases">
        <title>Draft genome sequence of the novel thermoacidophilic archaea Acidianus copahuensis ALE1 strain, isolated from Copahue volcanic area in Neuquen Argentina.</title>
        <authorList>
            <person name="Urbieta M.S."/>
            <person name="Rascovan N."/>
            <person name="Castro C."/>
            <person name="Revale S."/>
            <person name="Giaveno M.A."/>
            <person name="Vazquez M.P."/>
            <person name="Donati E.R."/>
        </authorList>
    </citation>
    <scope>NUCLEOTIDE SEQUENCE [LARGE SCALE GENOMIC DNA]</scope>
    <source>
        <strain evidence="2 3">ALE1</strain>
    </source>
</reference>
<dbReference type="Proteomes" id="UP000024332">
    <property type="component" value="Unassembled WGS sequence"/>
</dbReference>
<evidence type="ECO:0000256" key="1">
    <source>
        <dbReference type="ARBA" id="ARBA00023186"/>
    </source>
</evidence>
<dbReference type="STRING" id="1160895.CM19_11085"/>
<evidence type="ECO:0000313" key="2">
    <source>
        <dbReference type="EMBL" id="EZQ02013.1"/>
    </source>
</evidence>
<accession>A0A031LM90</accession>
<sequence>MISVETELRYYIYDFFGDLFIYNYDENDYNLLLDKMEKLSQVKEFRELVNINDIQEIFKKIERKDYLIEFSTLFLSGNSNLIPIESKRLYSLQGEKVAIFKKNDIIRFYRSRKLALAMSFFQPEADHIASIMAFMSYLVSEENKKRRSGLDPFSIITDERNFFTSHVYNWIPEWAKEVIADKRSFIYKLVCQRLLNFLQVEKDYLGV</sequence>
<dbReference type="InterPro" id="IPR020945">
    <property type="entry name" value="DMSO/NO3_reduct_chaperone"/>
</dbReference>
<dbReference type="InterPro" id="IPR036411">
    <property type="entry name" value="TorD-like_sf"/>
</dbReference>
<organism evidence="2 3">
    <name type="scientific">Candidatus Acidianus copahuensis</name>
    <dbReference type="NCBI Taxonomy" id="1160895"/>
    <lineage>
        <taxon>Archaea</taxon>
        <taxon>Thermoproteota</taxon>
        <taxon>Thermoprotei</taxon>
        <taxon>Sulfolobales</taxon>
        <taxon>Sulfolobaceae</taxon>
        <taxon>Acidianus</taxon>
    </lineage>
</organism>